<dbReference type="EMBL" id="UFQT01000140">
    <property type="protein sequence ID" value="SSX20730.1"/>
    <property type="molecule type" value="Genomic_DNA"/>
</dbReference>
<dbReference type="GO" id="GO:0016197">
    <property type="term" value="P:endosomal transport"/>
    <property type="evidence" value="ECO:0007669"/>
    <property type="project" value="TreeGrafter"/>
</dbReference>
<organism evidence="5">
    <name type="scientific">Culicoides sonorensis</name>
    <name type="common">Biting midge</name>
    <dbReference type="NCBI Taxonomy" id="179676"/>
    <lineage>
        <taxon>Eukaryota</taxon>
        <taxon>Metazoa</taxon>
        <taxon>Ecdysozoa</taxon>
        <taxon>Arthropoda</taxon>
        <taxon>Hexapoda</taxon>
        <taxon>Insecta</taxon>
        <taxon>Pterygota</taxon>
        <taxon>Neoptera</taxon>
        <taxon>Endopterygota</taxon>
        <taxon>Diptera</taxon>
        <taxon>Nematocera</taxon>
        <taxon>Chironomoidea</taxon>
        <taxon>Ceratopogonidae</taxon>
        <taxon>Ceratopogoninae</taxon>
        <taxon>Culicoides</taxon>
        <taxon>Monoculicoides</taxon>
    </lineage>
</organism>
<evidence type="ECO:0000259" key="1">
    <source>
        <dbReference type="Pfam" id="PF14744"/>
    </source>
</evidence>
<accession>A0A336LS22</accession>
<evidence type="ECO:0000259" key="2">
    <source>
        <dbReference type="Pfam" id="PF14745"/>
    </source>
</evidence>
<feature type="domain" description="WASH complex subunit 7 central" evidence="1">
    <location>
        <begin position="598"/>
        <end position="946"/>
    </location>
</feature>
<dbReference type="VEuPathDB" id="VectorBase:CSON002449"/>
<dbReference type="Pfam" id="PF14746">
    <property type="entry name" value="WASH-7_C"/>
    <property type="match status" value="1"/>
</dbReference>
<gene>
    <name evidence="5" type="primary">CSON002449</name>
</gene>
<name>A0A336LS22_CULSO</name>
<reference evidence="4" key="1">
    <citation type="submission" date="2018-04" db="EMBL/GenBank/DDBJ databases">
        <authorList>
            <person name="Go L.Y."/>
            <person name="Mitchell J.A."/>
        </authorList>
    </citation>
    <scope>NUCLEOTIDE SEQUENCE</scope>
    <source>
        <tissue evidence="4">Whole organism</tissue>
    </source>
</reference>
<reference evidence="5" key="2">
    <citation type="submission" date="2018-07" db="EMBL/GenBank/DDBJ databases">
        <authorList>
            <person name="Quirk P.G."/>
            <person name="Krulwich T.A."/>
        </authorList>
    </citation>
    <scope>NUCLEOTIDE SEQUENCE</scope>
</reference>
<dbReference type="InterPro" id="IPR028191">
    <property type="entry name" value="WASH-4_N"/>
</dbReference>
<dbReference type="EMBL" id="UFQS01000140">
    <property type="protein sequence ID" value="SSX00350.1"/>
    <property type="molecule type" value="Genomic_DNA"/>
</dbReference>
<evidence type="ECO:0000313" key="5">
    <source>
        <dbReference type="EMBL" id="SSX20730.1"/>
    </source>
</evidence>
<feature type="domain" description="WASH complex subunit 7 C-terminal" evidence="3">
    <location>
        <begin position="964"/>
        <end position="1134"/>
    </location>
</feature>
<evidence type="ECO:0000313" key="4">
    <source>
        <dbReference type="EMBL" id="SSX00350.1"/>
    </source>
</evidence>
<dbReference type="GO" id="GO:0005768">
    <property type="term" value="C:endosome"/>
    <property type="evidence" value="ECO:0007669"/>
    <property type="project" value="TreeGrafter"/>
</dbReference>
<dbReference type="OMA" id="TFLHDEH"/>
<feature type="domain" description="WASH complex subunit 4 N-terminal" evidence="2">
    <location>
        <begin position="22"/>
        <end position="597"/>
    </location>
</feature>
<sequence>MSSKIDKNALVFSAQLQLKKYGEFLYEYDQMLNLIIEKNFDTRELYATTKNHVISITNGDDMELTSIFQILESDNNILSKILITFASLFDEIQSIKNEAKALQYNFVLMDESLAELETRCNDKEKLKSTCLSTVQFGNILELLFKIKYFLENVMSLICTTMSQLGALFEVEKQYFRISTSIHFQSVFHYIGDLLVIVITFQELLSNASLSNYWQFYKQAINSIKYNLTQFDVKFDQSDIQGVENMLRDLEKLLTRDAFAQLILMINDIKVKIDPKILGVFSDHGFYYIKTTIEGVANCTTEFHENFDPLMVIKLNAMAVMFHNYFGNLEKKQLTSILELNLKHPVITLIGNLLWQAETFWNKHATSLMKGRERFTPEMLKSRQNYLSQRNQTITRDTKNYFIQVTLWNIELKDVIEKKQTEISNELTKKLSSLLFQGAHYAAQIIHMIRSTTNLHVFLSTKMSKSTLFSITKLIELLQSIKITFDRYKNTITASLHFISQHNVYKILSAITPVKNKKMADSTVFAKNVDRIAALTIVEKVFYGPPTSKRMYIGRLALAASNPSNTFGDALSIIEKHICEIEMIAKINEKIEELCDSSFLYWHNSIIPLHFKLIYDNNFKLDSLPFITGMTNNCYEKFTQRKLGIVSNSTLETYKNEMRCALEKEVIQQLCQEIENFLRLEYHSNLQLETFNPFFAGKEYYAIKSLAWLEPLQLFGRQILLKDHVECYLNATYYNLTTISLHDWKTYCEMKKLLNFKFRLDTQNDHLPTQSLEQGLDILQIMRNINVFVTKYLYNLNNQIFIEQNSNSKYLNTINITHVANSLRAHGSGIVNTSVNFTYQFLRNKFQVFSQFMFDQEIESRLLKEAKYIKELKESGKTDLKPYPFERADNLSRSIKKLGMSPQGISYLDMFRCLISQIGNALGYVRMIRSGAIHFTADISTFLPELDENLKFVFLAKENGLSKTTIEAAEDLEANIENMSKTFAEGAEYFKLLVETFAPFFRNPKHIHLKNFYLIVPALTLNFIEHMLTSKDKLTKKDQTGALFTDDGFAIGLAYIFKLLDQVSDFNALHWFKTLRQKYVAELKDLNEKRRAQEGIRIDEKLQQTFALTEKRIKTFQQEFELLFYSLSSAKVFFQ</sequence>
<dbReference type="InterPro" id="IPR027307">
    <property type="entry name" value="WASH7"/>
</dbReference>
<protein>
    <submittedName>
        <fullName evidence="5">CSON002449 protein</fullName>
    </submittedName>
</protein>
<dbReference type="GO" id="GO:0007032">
    <property type="term" value="P:endosome organization"/>
    <property type="evidence" value="ECO:0007669"/>
    <property type="project" value="TreeGrafter"/>
</dbReference>
<dbReference type="InterPro" id="IPR028283">
    <property type="entry name" value="WASH-7_C"/>
</dbReference>
<dbReference type="Pfam" id="PF14744">
    <property type="entry name" value="WASH-7_mid"/>
    <property type="match status" value="1"/>
</dbReference>
<proteinExistence type="predicted"/>
<dbReference type="PANTHER" id="PTHR31409">
    <property type="entry name" value="WASH COMPLEX SUBUNIT 4"/>
    <property type="match status" value="1"/>
</dbReference>
<dbReference type="PANTHER" id="PTHR31409:SF0">
    <property type="entry name" value="WASH COMPLEX SUBUNIT 4"/>
    <property type="match status" value="1"/>
</dbReference>
<dbReference type="AlphaFoldDB" id="A0A336LS22"/>
<evidence type="ECO:0000259" key="3">
    <source>
        <dbReference type="Pfam" id="PF14746"/>
    </source>
</evidence>
<dbReference type="InterPro" id="IPR028282">
    <property type="entry name" value="WASH-7_central"/>
</dbReference>
<dbReference type="Pfam" id="PF14745">
    <property type="entry name" value="WASH-4_N"/>
    <property type="match status" value="1"/>
</dbReference>
<dbReference type="GO" id="GO:0071203">
    <property type="term" value="C:WASH complex"/>
    <property type="evidence" value="ECO:0007669"/>
    <property type="project" value="InterPro"/>
</dbReference>